<dbReference type="InterPro" id="IPR050250">
    <property type="entry name" value="Macrolide_Exporter_MacB"/>
</dbReference>
<sequence length="816" mass="91189">MFRNYLKVGLRNILKYKAFSFINVFGLAVAMSVCMLVILMLADQHRYDQFHSKKDRIYRILTDSEDFRQAYATSPFPLAEVLRTEYPAVEQSTHLMPGVGGDVEYGQKLLEMRGYFAEKQFFEVFDFDLQKGNKISALSAPNSIVLSSELAANLFGQEDALGKVVSFADRQLPFPLDHGSGGAAPVEWGNFTVTGVIADEPYRSHIHFDVLMSMATRQRLYTESKLENLTDNWEHYWQNYTYVVMDESGTEADLQAGLQSLGVRMYKNMEDEGKRNIIFKGQPMADIAMGLENNDTNYRLPAFGYYFLGLLSLVVLVCACLNYMNLSIARATTRAREIGVRKTNGAHRGNLVFQFLSESVLMSLLSLAFAWLILILFLKPAFMNLWLNQHFSFDFPTGWGIYLIFVGFALAIGIVAGLYPAFVMASYQPVKVLKANATAGRGKMGLRKVLGVSQFVVSLLFIVTSILIFRQFKHYINFEYGFATENIVNIELQGVDDELVRTALSSVPGVTSISACDIIPAGGTNNNFTLRKLGSEDEYTQFGSLRTDEHFIETLDIKLIAGKPLPPHGQGTDKHILVNEAAVRVMGFEHPADMVGQLYETEWGNTLEVAGVVKDFQFKILVNEDKISPLAMRSDLEQYGFLNVKLSSDDLMGTVEVLKAKWESVDPVHPFKYRFFDEQLAATHQAIFDIVSILGFIAFLSVLIACLGLLGMATYSVERRTKEVGIRKVMGAPELAIALLLSKELLLMLIISVGIAAPASYFLNNLWLQYLPNRVEFGFGTVFIGSGILLLLGLLTIGSQTLRASRTNPVEALRME</sequence>
<dbReference type="PANTHER" id="PTHR30572">
    <property type="entry name" value="MEMBRANE COMPONENT OF TRANSPORTER-RELATED"/>
    <property type="match status" value="1"/>
</dbReference>
<evidence type="ECO:0000256" key="2">
    <source>
        <dbReference type="ARBA" id="ARBA00022475"/>
    </source>
</evidence>
<feature type="transmembrane region" description="Helical" evidence="6">
    <location>
        <begin position="399"/>
        <end position="427"/>
    </location>
</feature>
<gene>
    <name evidence="9" type="ORF">RT717_16640</name>
</gene>
<dbReference type="PANTHER" id="PTHR30572:SF18">
    <property type="entry name" value="ABC-TYPE MACROLIDE FAMILY EXPORT SYSTEM PERMEASE COMPONENT 2"/>
    <property type="match status" value="1"/>
</dbReference>
<feature type="domain" description="MacB-like periplasmic core" evidence="8">
    <location>
        <begin position="20"/>
        <end position="259"/>
    </location>
</feature>
<name>A0ABZ0II52_9BACT</name>
<protein>
    <submittedName>
        <fullName evidence="9">FtsX-like permease family protein</fullName>
    </submittedName>
</protein>
<keyword evidence="4 6" id="KW-1133">Transmembrane helix</keyword>
<dbReference type="Pfam" id="PF02687">
    <property type="entry name" value="FtsX"/>
    <property type="match status" value="2"/>
</dbReference>
<dbReference type="EMBL" id="CP136051">
    <property type="protein sequence ID" value="WOK04710.1"/>
    <property type="molecule type" value="Genomic_DNA"/>
</dbReference>
<reference evidence="9 10" key="1">
    <citation type="journal article" date="2023" name="Microbiol. Resour. Announc.">
        <title>Complete Genome Sequence of Imperialibacter roseus strain P4T.</title>
        <authorList>
            <person name="Tizabi D.R."/>
            <person name="Bachvaroff T."/>
            <person name="Hill R.T."/>
        </authorList>
    </citation>
    <scope>NUCLEOTIDE SEQUENCE [LARGE SCALE GENOMIC DNA]</scope>
    <source>
        <strain evidence="9 10">P4T</strain>
    </source>
</reference>
<dbReference type="Proteomes" id="UP001302349">
    <property type="component" value="Chromosome"/>
</dbReference>
<evidence type="ECO:0000256" key="4">
    <source>
        <dbReference type="ARBA" id="ARBA00022989"/>
    </source>
</evidence>
<feature type="transmembrane region" description="Helical" evidence="6">
    <location>
        <begin position="21"/>
        <end position="42"/>
    </location>
</feature>
<feature type="transmembrane region" description="Helical" evidence="6">
    <location>
        <begin position="777"/>
        <end position="797"/>
    </location>
</feature>
<feature type="transmembrane region" description="Helical" evidence="6">
    <location>
        <begin position="351"/>
        <end position="379"/>
    </location>
</feature>
<keyword evidence="10" id="KW-1185">Reference proteome</keyword>
<evidence type="ECO:0000256" key="1">
    <source>
        <dbReference type="ARBA" id="ARBA00004651"/>
    </source>
</evidence>
<dbReference type="Pfam" id="PF12704">
    <property type="entry name" value="MacB_PCD"/>
    <property type="match status" value="1"/>
</dbReference>
<accession>A0ABZ0II52</accession>
<feature type="domain" description="ABC3 transporter permease C-terminal" evidence="7">
    <location>
        <begin position="696"/>
        <end position="809"/>
    </location>
</feature>
<keyword evidence="2" id="KW-1003">Cell membrane</keyword>
<feature type="transmembrane region" description="Helical" evidence="6">
    <location>
        <begin position="448"/>
        <end position="469"/>
    </location>
</feature>
<dbReference type="InterPro" id="IPR003838">
    <property type="entry name" value="ABC3_permease_C"/>
</dbReference>
<evidence type="ECO:0000313" key="9">
    <source>
        <dbReference type="EMBL" id="WOK04710.1"/>
    </source>
</evidence>
<feature type="transmembrane region" description="Helical" evidence="6">
    <location>
        <begin position="735"/>
        <end position="757"/>
    </location>
</feature>
<proteinExistence type="predicted"/>
<keyword evidence="3 6" id="KW-0812">Transmembrane</keyword>
<evidence type="ECO:0000256" key="3">
    <source>
        <dbReference type="ARBA" id="ARBA00022692"/>
    </source>
</evidence>
<keyword evidence="5 6" id="KW-0472">Membrane</keyword>
<evidence type="ECO:0000256" key="6">
    <source>
        <dbReference type="SAM" id="Phobius"/>
    </source>
</evidence>
<feature type="transmembrane region" description="Helical" evidence="6">
    <location>
        <begin position="303"/>
        <end position="324"/>
    </location>
</feature>
<dbReference type="InterPro" id="IPR025857">
    <property type="entry name" value="MacB_PCD"/>
</dbReference>
<evidence type="ECO:0000256" key="5">
    <source>
        <dbReference type="ARBA" id="ARBA00023136"/>
    </source>
</evidence>
<evidence type="ECO:0000259" key="7">
    <source>
        <dbReference type="Pfam" id="PF02687"/>
    </source>
</evidence>
<feature type="transmembrane region" description="Helical" evidence="6">
    <location>
        <begin position="693"/>
        <end position="715"/>
    </location>
</feature>
<organism evidence="9 10">
    <name type="scientific">Imperialibacter roseus</name>
    <dbReference type="NCBI Taxonomy" id="1324217"/>
    <lineage>
        <taxon>Bacteria</taxon>
        <taxon>Pseudomonadati</taxon>
        <taxon>Bacteroidota</taxon>
        <taxon>Cytophagia</taxon>
        <taxon>Cytophagales</taxon>
        <taxon>Flammeovirgaceae</taxon>
        <taxon>Imperialibacter</taxon>
    </lineage>
</organism>
<evidence type="ECO:0000313" key="10">
    <source>
        <dbReference type="Proteomes" id="UP001302349"/>
    </source>
</evidence>
<feature type="domain" description="ABC3 transporter permease C-terminal" evidence="7">
    <location>
        <begin position="310"/>
        <end position="429"/>
    </location>
</feature>
<comment type="subcellular location">
    <subcellularLocation>
        <location evidence="1">Cell membrane</location>
        <topology evidence="1">Multi-pass membrane protein</topology>
    </subcellularLocation>
</comment>
<evidence type="ECO:0000259" key="8">
    <source>
        <dbReference type="Pfam" id="PF12704"/>
    </source>
</evidence>
<dbReference type="RefSeq" id="WP_317487511.1">
    <property type="nucleotide sequence ID" value="NZ_CP136051.1"/>
</dbReference>